<organism evidence="3 4">
    <name type="scientific">Clostridium niameyense</name>
    <dbReference type="NCBI Taxonomy" id="1622073"/>
    <lineage>
        <taxon>Bacteria</taxon>
        <taxon>Bacillati</taxon>
        <taxon>Bacillota</taxon>
        <taxon>Clostridia</taxon>
        <taxon>Eubacteriales</taxon>
        <taxon>Clostridiaceae</taxon>
        <taxon>Clostridium</taxon>
    </lineage>
</organism>
<dbReference type="InterPro" id="IPR023346">
    <property type="entry name" value="Lysozyme-like_dom_sf"/>
</dbReference>
<protein>
    <submittedName>
        <fullName evidence="3">Lytic transglycosylase domain-containing protein</fullName>
    </submittedName>
</protein>
<accession>A0A6M0R997</accession>
<dbReference type="AlphaFoldDB" id="A0A6M0R997"/>
<dbReference type="OrthoDB" id="9815002at2"/>
<name>A0A6M0R997_9CLOT</name>
<dbReference type="Proteomes" id="UP000473885">
    <property type="component" value="Unassembled WGS sequence"/>
</dbReference>
<evidence type="ECO:0000313" key="4">
    <source>
        <dbReference type="Proteomes" id="UP000473885"/>
    </source>
</evidence>
<dbReference type="CDD" id="cd00254">
    <property type="entry name" value="LT-like"/>
    <property type="match status" value="1"/>
</dbReference>
<reference evidence="3 4" key="1">
    <citation type="submission" date="2019-04" db="EMBL/GenBank/DDBJ databases">
        <title>Genome sequencing of Clostridium botulinum Groups I-IV and Clostridium butyricum.</title>
        <authorList>
            <person name="Brunt J."/>
            <person name="Van Vliet A.H.M."/>
            <person name="Stringer S.C."/>
            <person name="Carter A.T."/>
            <person name="Peck M.W."/>
        </authorList>
    </citation>
    <scope>NUCLEOTIDE SEQUENCE [LARGE SCALE GENOMIC DNA]</scope>
    <source>
        <strain evidence="3 4">IFR 18/094</strain>
    </source>
</reference>
<evidence type="ECO:0000313" key="3">
    <source>
        <dbReference type="EMBL" id="NEZ46822.1"/>
    </source>
</evidence>
<gene>
    <name evidence="3" type="ORF">FDF74_06270</name>
</gene>
<proteinExistence type="inferred from homology"/>
<sequence>MKINNNEVMAQQVLQMQFMGQILKEAFKNSNSFQLVLESLLKAMEDNVGNNPNEGFLGFLDSDLKNLGYGAGEKLEKVKLDMNNIKSQIKSGNMTIENAVEKAARKYGIDRNLIKAVIKQESDFNPNCVSHAGAKGLMQLMPGTAREVGVSDPFDIEQNIDGGTKYLKNMLNIYGNTKLALAAYNAGPGTLKWRGVKNDSDISRLPSETRHYVKNIMKNYGK</sequence>
<dbReference type="InterPro" id="IPR008258">
    <property type="entry name" value="Transglycosylase_SLT_dom_1"/>
</dbReference>
<dbReference type="SUPFAM" id="SSF53955">
    <property type="entry name" value="Lysozyme-like"/>
    <property type="match status" value="1"/>
</dbReference>
<dbReference type="EMBL" id="SXDP01000003">
    <property type="protein sequence ID" value="NEZ46822.1"/>
    <property type="molecule type" value="Genomic_DNA"/>
</dbReference>
<dbReference type="PROSITE" id="PS00922">
    <property type="entry name" value="TRANSGLYCOSYLASE"/>
    <property type="match status" value="1"/>
</dbReference>
<feature type="domain" description="Transglycosylase SLT" evidence="2">
    <location>
        <begin position="100"/>
        <end position="197"/>
    </location>
</feature>
<comment type="caution">
    <text evidence="3">The sequence shown here is derived from an EMBL/GenBank/DDBJ whole genome shotgun (WGS) entry which is preliminary data.</text>
</comment>
<keyword evidence="4" id="KW-1185">Reference proteome</keyword>
<dbReference type="PANTHER" id="PTHR37423">
    <property type="entry name" value="SOLUBLE LYTIC MUREIN TRANSGLYCOSYLASE-RELATED"/>
    <property type="match status" value="1"/>
</dbReference>
<dbReference type="Pfam" id="PF01464">
    <property type="entry name" value="SLT"/>
    <property type="match status" value="1"/>
</dbReference>
<dbReference type="GO" id="GO:0016020">
    <property type="term" value="C:membrane"/>
    <property type="evidence" value="ECO:0007669"/>
    <property type="project" value="InterPro"/>
</dbReference>
<dbReference type="PANTHER" id="PTHR37423:SF2">
    <property type="entry name" value="MEMBRANE-BOUND LYTIC MUREIN TRANSGLYCOSYLASE C"/>
    <property type="match status" value="1"/>
</dbReference>
<dbReference type="GO" id="GO:0008933">
    <property type="term" value="F:peptidoglycan lytic transglycosylase activity"/>
    <property type="evidence" value="ECO:0007669"/>
    <property type="project" value="InterPro"/>
</dbReference>
<dbReference type="Gene3D" id="1.10.530.10">
    <property type="match status" value="1"/>
</dbReference>
<evidence type="ECO:0000256" key="1">
    <source>
        <dbReference type="ARBA" id="ARBA00007734"/>
    </source>
</evidence>
<dbReference type="InterPro" id="IPR000189">
    <property type="entry name" value="Transglyc_AS"/>
</dbReference>
<dbReference type="RefSeq" id="WP_050606571.1">
    <property type="nucleotide sequence ID" value="NZ_CABKUB010000006.1"/>
</dbReference>
<dbReference type="GO" id="GO:0000270">
    <property type="term" value="P:peptidoglycan metabolic process"/>
    <property type="evidence" value="ECO:0007669"/>
    <property type="project" value="InterPro"/>
</dbReference>
<comment type="similarity">
    <text evidence="1">Belongs to the transglycosylase Slt family.</text>
</comment>
<evidence type="ECO:0000259" key="2">
    <source>
        <dbReference type="Pfam" id="PF01464"/>
    </source>
</evidence>